<feature type="signal peptide" evidence="1">
    <location>
        <begin position="1"/>
        <end position="16"/>
    </location>
</feature>
<evidence type="ECO:0000313" key="3">
    <source>
        <dbReference type="Proteomes" id="UP001341840"/>
    </source>
</evidence>
<protein>
    <submittedName>
        <fullName evidence="2">Uncharacterized protein</fullName>
    </submittedName>
</protein>
<keyword evidence="3" id="KW-1185">Reference proteome</keyword>
<comment type="caution">
    <text evidence="2">The sequence shown here is derived from an EMBL/GenBank/DDBJ whole genome shotgun (WGS) entry which is preliminary data.</text>
</comment>
<reference evidence="2 3" key="1">
    <citation type="journal article" date="2023" name="Plants (Basel)">
        <title>Bridging the Gap: Combining Genomics and Transcriptomics Approaches to Understand Stylosanthes scabra, an Orphan Legume from the Brazilian Caatinga.</title>
        <authorList>
            <person name="Ferreira-Neto J.R.C."/>
            <person name="da Silva M.D."/>
            <person name="Binneck E."/>
            <person name="de Melo N.F."/>
            <person name="da Silva R.H."/>
            <person name="de Melo A.L.T.M."/>
            <person name="Pandolfi V."/>
            <person name="Bustamante F.O."/>
            <person name="Brasileiro-Vidal A.C."/>
            <person name="Benko-Iseppon A.M."/>
        </authorList>
    </citation>
    <scope>NUCLEOTIDE SEQUENCE [LARGE SCALE GENOMIC DNA]</scope>
    <source>
        <tissue evidence="2">Leaves</tissue>
    </source>
</reference>
<feature type="chain" id="PRO_5046945256" evidence="1">
    <location>
        <begin position="17"/>
        <end position="138"/>
    </location>
</feature>
<organism evidence="2 3">
    <name type="scientific">Stylosanthes scabra</name>
    <dbReference type="NCBI Taxonomy" id="79078"/>
    <lineage>
        <taxon>Eukaryota</taxon>
        <taxon>Viridiplantae</taxon>
        <taxon>Streptophyta</taxon>
        <taxon>Embryophyta</taxon>
        <taxon>Tracheophyta</taxon>
        <taxon>Spermatophyta</taxon>
        <taxon>Magnoliopsida</taxon>
        <taxon>eudicotyledons</taxon>
        <taxon>Gunneridae</taxon>
        <taxon>Pentapetalae</taxon>
        <taxon>rosids</taxon>
        <taxon>fabids</taxon>
        <taxon>Fabales</taxon>
        <taxon>Fabaceae</taxon>
        <taxon>Papilionoideae</taxon>
        <taxon>50 kb inversion clade</taxon>
        <taxon>dalbergioids sensu lato</taxon>
        <taxon>Dalbergieae</taxon>
        <taxon>Pterocarpus clade</taxon>
        <taxon>Stylosanthes</taxon>
    </lineage>
</organism>
<evidence type="ECO:0000313" key="2">
    <source>
        <dbReference type="EMBL" id="MED6205762.1"/>
    </source>
</evidence>
<gene>
    <name evidence="2" type="ORF">PIB30_020731</name>
</gene>
<proteinExistence type="predicted"/>
<evidence type="ECO:0000256" key="1">
    <source>
        <dbReference type="SAM" id="SignalP"/>
    </source>
</evidence>
<dbReference type="Gene3D" id="1.10.238.10">
    <property type="entry name" value="EF-hand"/>
    <property type="match status" value="1"/>
</dbReference>
<keyword evidence="1" id="KW-0732">Signal</keyword>
<sequence length="138" mass="15549">MLVLLKLLCSPLISSAEQAPPQLARPIGEATHTELEKHFLDKVIANLVQHSTAPFNLSIFHFLSKSCTLFFQSFRAESRKQGKQKGHHHLTQEKKQEIKEAFELFDTVGSGVNFSQGSGIVFILGRDFGMFNAIHWKL</sequence>
<name>A0ABU6Y6V5_9FABA</name>
<accession>A0ABU6Y6V5</accession>
<dbReference type="EMBL" id="JASCZI010241722">
    <property type="protein sequence ID" value="MED6205762.1"/>
    <property type="molecule type" value="Genomic_DNA"/>
</dbReference>
<dbReference type="Proteomes" id="UP001341840">
    <property type="component" value="Unassembled WGS sequence"/>
</dbReference>